<evidence type="ECO:0000256" key="10">
    <source>
        <dbReference type="ARBA" id="ARBA00026119"/>
    </source>
</evidence>
<evidence type="ECO:0000256" key="5">
    <source>
        <dbReference type="ARBA" id="ARBA00022833"/>
    </source>
</evidence>
<dbReference type="Gene3D" id="3.90.180.10">
    <property type="entry name" value="Medium-chain alcohol dehydrogenases, catalytic domain"/>
    <property type="match status" value="1"/>
</dbReference>
<dbReference type="SUPFAM" id="SSF51735">
    <property type="entry name" value="NAD(P)-binding Rossmann-fold domains"/>
    <property type="match status" value="1"/>
</dbReference>
<sequence length="400" mass="43080">MPSGMEGENAKISRLRTISTVQFAMDLQSYEEILMTPRTDANPSFVLRAVKDVVIEDRPKPVLKDPHDVIVHVAQTGICGSDVHYWQRGRIGDYKLTGPMVLGHESAGVVVETGDKVTDLKPGDRVAMEPGVPCRRCEYCRKGSYHLCGDMIFAATPPWDGTLAKYYVNAADFCYKVPDSMTLEDAAMVEPVSVAAAIAKTAGLRAHQTVLVLGCGPIGVLCQAVAKAYGAKMVVGVDVVQSRLDVAKSYGTDHVYTPTRAEPGADPMEHAEKVALQMNKELGLGDGADVVLECSGAEPCVQLGIYAAKRGATFVQAGMGKENIAFPITAVCTRGLIIKGSIRYLAGCYPAAIDLIAKGLIDVKRLITNRYKFEDSEKAFELVKAGRQDVFKVMIAGVGY</sequence>
<evidence type="ECO:0000256" key="12">
    <source>
        <dbReference type="RuleBase" id="RU361277"/>
    </source>
</evidence>
<evidence type="ECO:0000256" key="6">
    <source>
        <dbReference type="ARBA" id="ARBA00023002"/>
    </source>
</evidence>
<dbReference type="Proteomes" id="UP001141434">
    <property type="component" value="Unassembled WGS sequence"/>
</dbReference>
<name>A0A9W9JU54_9EURO</name>
<reference evidence="14" key="2">
    <citation type="journal article" date="2023" name="IMA Fungus">
        <title>Comparative genomic study of the Penicillium genus elucidates a diverse pangenome and 15 lateral gene transfer events.</title>
        <authorList>
            <person name="Petersen C."/>
            <person name="Sorensen T."/>
            <person name="Nielsen M.R."/>
            <person name="Sondergaard T.E."/>
            <person name="Sorensen J.L."/>
            <person name="Fitzpatrick D.A."/>
            <person name="Frisvad J.C."/>
            <person name="Nielsen K.L."/>
        </authorList>
    </citation>
    <scope>NUCLEOTIDE SEQUENCE</scope>
    <source>
        <strain evidence="14">IBT 34128</strain>
    </source>
</reference>
<dbReference type="GO" id="GO:0006062">
    <property type="term" value="P:sorbitol catabolic process"/>
    <property type="evidence" value="ECO:0007669"/>
    <property type="project" value="TreeGrafter"/>
</dbReference>
<dbReference type="RefSeq" id="XP_056507080.1">
    <property type="nucleotide sequence ID" value="XM_056660582.1"/>
</dbReference>
<dbReference type="GeneID" id="81399751"/>
<comment type="function">
    <text evidence="8">Xylitol dehydrogenase which catalyzes the conversion of xylitol to D-xylulose. Xylose is a major component of hemicelluloses such as xylan. Most fungi utilize D-xylose via three enzymatic reactions, xylose reductase (XR), xylitol dehydrogenase (XDH), and xylulokinase, to form xylulose 5-phosphate, which enters pentose phosphate pathway.</text>
</comment>
<comment type="similarity">
    <text evidence="2 12">Belongs to the zinc-containing alcohol dehydrogenase family.</text>
</comment>
<dbReference type="PANTHER" id="PTHR43161">
    <property type="entry name" value="SORBITOL DEHYDROGENASE"/>
    <property type="match status" value="1"/>
</dbReference>
<dbReference type="Pfam" id="PF08240">
    <property type="entry name" value="ADH_N"/>
    <property type="match status" value="1"/>
</dbReference>
<evidence type="ECO:0000256" key="7">
    <source>
        <dbReference type="ARBA" id="ARBA00023027"/>
    </source>
</evidence>
<dbReference type="InterPro" id="IPR036291">
    <property type="entry name" value="NAD(P)-bd_dom_sf"/>
</dbReference>
<keyword evidence="3" id="KW-0119">Carbohydrate metabolism</keyword>
<dbReference type="OrthoDB" id="3941538at2759"/>
<evidence type="ECO:0000256" key="1">
    <source>
        <dbReference type="ARBA" id="ARBA00001947"/>
    </source>
</evidence>
<evidence type="ECO:0000313" key="14">
    <source>
        <dbReference type="EMBL" id="KAJ5081793.1"/>
    </source>
</evidence>
<dbReference type="GO" id="GO:0046526">
    <property type="term" value="F:D-xylulose reductase activity"/>
    <property type="evidence" value="ECO:0007669"/>
    <property type="project" value="UniProtKB-EC"/>
</dbReference>
<dbReference type="InterPro" id="IPR002328">
    <property type="entry name" value="ADH_Zn_CS"/>
</dbReference>
<evidence type="ECO:0000313" key="15">
    <source>
        <dbReference type="Proteomes" id="UP001141434"/>
    </source>
</evidence>
<organism evidence="14 15">
    <name type="scientific">Penicillium alfredii</name>
    <dbReference type="NCBI Taxonomy" id="1506179"/>
    <lineage>
        <taxon>Eukaryota</taxon>
        <taxon>Fungi</taxon>
        <taxon>Dikarya</taxon>
        <taxon>Ascomycota</taxon>
        <taxon>Pezizomycotina</taxon>
        <taxon>Eurotiomycetes</taxon>
        <taxon>Eurotiomycetidae</taxon>
        <taxon>Eurotiales</taxon>
        <taxon>Aspergillaceae</taxon>
        <taxon>Penicillium</taxon>
    </lineage>
</organism>
<dbReference type="GO" id="GO:0003939">
    <property type="term" value="F:L-iditol 2-dehydrogenase (NAD+) activity"/>
    <property type="evidence" value="ECO:0007669"/>
    <property type="project" value="TreeGrafter"/>
</dbReference>
<evidence type="ECO:0000256" key="3">
    <source>
        <dbReference type="ARBA" id="ARBA00022629"/>
    </source>
</evidence>
<evidence type="ECO:0000259" key="13">
    <source>
        <dbReference type="SMART" id="SM00829"/>
    </source>
</evidence>
<dbReference type="CDD" id="cd05285">
    <property type="entry name" value="sorbitol_DH"/>
    <property type="match status" value="1"/>
</dbReference>
<dbReference type="SMART" id="SM00829">
    <property type="entry name" value="PKS_ER"/>
    <property type="match status" value="1"/>
</dbReference>
<dbReference type="InterPro" id="IPR011032">
    <property type="entry name" value="GroES-like_sf"/>
</dbReference>
<evidence type="ECO:0000256" key="4">
    <source>
        <dbReference type="ARBA" id="ARBA00022723"/>
    </source>
</evidence>
<gene>
    <name evidence="14" type="ORF">NUU61_010057</name>
</gene>
<comment type="caution">
    <text evidence="14">The sequence shown here is derived from an EMBL/GenBank/DDBJ whole genome shotgun (WGS) entry which is preliminary data.</text>
</comment>
<evidence type="ECO:0000256" key="11">
    <source>
        <dbReference type="ARBA" id="ARBA00030139"/>
    </source>
</evidence>
<keyword evidence="15" id="KW-1185">Reference proteome</keyword>
<dbReference type="AlphaFoldDB" id="A0A9W9JU54"/>
<proteinExistence type="inferred from homology"/>
<dbReference type="SUPFAM" id="SSF50129">
    <property type="entry name" value="GroES-like"/>
    <property type="match status" value="1"/>
</dbReference>
<keyword evidence="5 12" id="KW-0862">Zinc</keyword>
<dbReference type="InterPro" id="IPR020843">
    <property type="entry name" value="ER"/>
</dbReference>
<dbReference type="Pfam" id="PF00107">
    <property type="entry name" value="ADH_zinc_N"/>
    <property type="match status" value="1"/>
</dbReference>
<keyword evidence="3" id="KW-0859">Xylose metabolism</keyword>
<dbReference type="InterPro" id="IPR045306">
    <property type="entry name" value="SDH-like"/>
</dbReference>
<dbReference type="GO" id="GO:0008270">
    <property type="term" value="F:zinc ion binding"/>
    <property type="evidence" value="ECO:0007669"/>
    <property type="project" value="InterPro"/>
</dbReference>
<evidence type="ECO:0000256" key="2">
    <source>
        <dbReference type="ARBA" id="ARBA00008072"/>
    </source>
</evidence>
<dbReference type="GO" id="GO:0042732">
    <property type="term" value="P:D-xylose metabolic process"/>
    <property type="evidence" value="ECO:0007669"/>
    <property type="project" value="UniProtKB-KW"/>
</dbReference>
<dbReference type="Gene3D" id="3.40.50.720">
    <property type="entry name" value="NAD(P)-binding Rossmann-like Domain"/>
    <property type="match status" value="1"/>
</dbReference>
<dbReference type="PANTHER" id="PTHR43161:SF9">
    <property type="entry name" value="SORBITOL DEHYDROGENASE"/>
    <property type="match status" value="1"/>
</dbReference>
<evidence type="ECO:0000256" key="9">
    <source>
        <dbReference type="ARBA" id="ARBA00025713"/>
    </source>
</evidence>
<dbReference type="PROSITE" id="PS00059">
    <property type="entry name" value="ADH_ZINC"/>
    <property type="match status" value="1"/>
</dbReference>
<dbReference type="InterPro" id="IPR013154">
    <property type="entry name" value="ADH-like_N"/>
</dbReference>
<feature type="domain" description="Enoyl reductase (ER)" evidence="13">
    <location>
        <begin position="48"/>
        <end position="391"/>
    </location>
</feature>
<evidence type="ECO:0000256" key="8">
    <source>
        <dbReference type="ARBA" id="ARBA00024843"/>
    </source>
</evidence>
<dbReference type="FunFam" id="3.40.50.720:FF:000068">
    <property type="entry name" value="Sorbitol dehydrogenase"/>
    <property type="match status" value="1"/>
</dbReference>
<dbReference type="EC" id="1.1.1.9" evidence="10"/>
<protein>
    <recommendedName>
        <fullName evidence="10">D-xylulose reductase</fullName>
        <ecNumber evidence="10">1.1.1.9</ecNumber>
    </recommendedName>
    <alternativeName>
        <fullName evidence="11">Xylitol dehydrogenase A</fullName>
    </alternativeName>
</protein>
<reference evidence="14" key="1">
    <citation type="submission" date="2022-11" db="EMBL/GenBank/DDBJ databases">
        <authorList>
            <person name="Petersen C."/>
        </authorList>
    </citation>
    <scope>NUCLEOTIDE SEQUENCE</scope>
    <source>
        <strain evidence="14">IBT 34128</strain>
    </source>
</reference>
<keyword evidence="7" id="KW-0520">NAD</keyword>
<comment type="pathway">
    <text evidence="9">Carbohydrate degradation; L-arabinose degradation via L-arabinitol; D-xylulose 5-phosphate from L-arabinose (fungal route): step 4/5.</text>
</comment>
<keyword evidence="6" id="KW-0560">Oxidoreductase</keyword>
<dbReference type="InterPro" id="IPR013149">
    <property type="entry name" value="ADH-like_C"/>
</dbReference>
<comment type="cofactor">
    <cofactor evidence="1 12">
        <name>Zn(2+)</name>
        <dbReference type="ChEBI" id="CHEBI:29105"/>
    </cofactor>
</comment>
<keyword evidence="4 12" id="KW-0479">Metal-binding</keyword>
<accession>A0A9W9JU54</accession>
<dbReference type="EMBL" id="JAPMSZ010000012">
    <property type="protein sequence ID" value="KAJ5081793.1"/>
    <property type="molecule type" value="Genomic_DNA"/>
</dbReference>